<gene>
    <name evidence="1" type="ORF">NQ176_g6255</name>
</gene>
<organism evidence="1 2">
    <name type="scientific">Zarea fungicola</name>
    <dbReference type="NCBI Taxonomy" id="93591"/>
    <lineage>
        <taxon>Eukaryota</taxon>
        <taxon>Fungi</taxon>
        <taxon>Dikarya</taxon>
        <taxon>Ascomycota</taxon>
        <taxon>Pezizomycotina</taxon>
        <taxon>Sordariomycetes</taxon>
        <taxon>Hypocreomycetidae</taxon>
        <taxon>Hypocreales</taxon>
        <taxon>Cordycipitaceae</taxon>
        <taxon>Zarea</taxon>
    </lineage>
</organism>
<proteinExistence type="predicted"/>
<evidence type="ECO:0000313" key="2">
    <source>
        <dbReference type="Proteomes" id="UP001143910"/>
    </source>
</evidence>
<name>A0ACC1N6F3_9HYPO</name>
<dbReference type="Proteomes" id="UP001143910">
    <property type="component" value="Unassembled WGS sequence"/>
</dbReference>
<dbReference type="EMBL" id="JANJQO010000881">
    <property type="protein sequence ID" value="KAJ2974051.1"/>
    <property type="molecule type" value="Genomic_DNA"/>
</dbReference>
<protein>
    <submittedName>
        <fullName evidence="1">Uncharacterized protein</fullName>
    </submittedName>
</protein>
<comment type="caution">
    <text evidence="1">The sequence shown here is derived from an EMBL/GenBank/DDBJ whole genome shotgun (WGS) entry which is preliminary data.</text>
</comment>
<accession>A0ACC1N6F3</accession>
<reference evidence="1" key="1">
    <citation type="submission" date="2022-08" db="EMBL/GenBank/DDBJ databases">
        <title>Genome Sequence of Lecanicillium fungicola.</title>
        <authorList>
            <person name="Buettner E."/>
        </authorList>
    </citation>
    <scope>NUCLEOTIDE SEQUENCE</scope>
    <source>
        <strain evidence="1">Babe33</strain>
    </source>
</reference>
<keyword evidence="2" id="KW-1185">Reference proteome</keyword>
<evidence type="ECO:0000313" key="1">
    <source>
        <dbReference type="EMBL" id="KAJ2974051.1"/>
    </source>
</evidence>
<sequence length="208" mass="22387">MKSTALMAVALAVIPKLVLGIKNFQARTAYNTAMETAPSMTFTGPLHVGGPNVTLTGTAESIYHKIVELNPLISSAPYHRNGMASWRSAEGQLATQTESRWTTGSPNVLRESATWAASTDIVVRREAGVAALGSAARMAAAYFSATIAVLFQNPYPIDVWCGNLVGDFYDIAAECGEEWYDGLVISLKGQIFRDGPPAWNTIVKRQSC</sequence>